<protein>
    <submittedName>
        <fullName evidence="1">Uncharacterized protein</fullName>
    </submittedName>
</protein>
<dbReference type="AlphaFoldDB" id="A0A0F9DLH6"/>
<sequence>MSVILSVTQHITFTVGNEVKTYGSLTTPVSVTLTTGLVHETRAVVDDAHAQQILWTSGDGGLTTFDFLWFLSDTDVLLEFADVAGT</sequence>
<evidence type="ECO:0000313" key="1">
    <source>
        <dbReference type="EMBL" id="KKL62539.1"/>
    </source>
</evidence>
<gene>
    <name evidence="1" type="ORF">LCGC14_2184220</name>
</gene>
<organism evidence="1">
    <name type="scientific">marine sediment metagenome</name>
    <dbReference type="NCBI Taxonomy" id="412755"/>
    <lineage>
        <taxon>unclassified sequences</taxon>
        <taxon>metagenomes</taxon>
        <taxon>ecological metagenomes</taxon>
    </lineage>
</organism>
<feature type="non-terminal residue" evidence="1">
    <location>
        <position position="86"/>
    </location>
</feature>
<accession>A0A0F9DLH6</accession>
<reference evidence="1" key="1">
    <citation type="journal article" date="2015" name="Nature">
        <title>Complex archaea that bridge the gap between prokaryotes and eukaryotes.</title>
        <authorList>
            <person name="Spang A."/>
            <person name="Saw J.H."/>
            <person name="Jorgensen S.L."/>
            <person name="Zaremba-Niedzwiedzka K."/>
            <person name="Martijn J."/>
            <person name="Lind A.E."/>
            <person name="van Eijk R."/>
            <person name="Schleper C."/>
            <person name="Guy L."/>
            <person name="Ettema T.J."/>
        </authorList>
    </citation>
    <scope>NUCLEOTIDE SEQUENCE</scope>
</reference>
<comment type="caution">
    <text evidence="1">The sequence shown here is derived from an EMBL/GenBank/DDBJ whole genome shotgun (WGS) entry which is preliminary data.</text>
</comment>
<name>A0A0F9DLH6_9ZZZZ</name>
<proteinExistence type="predicted"/>
<dbReference type="EMBL" id="LAZR01028459">
    <property type="protein sequence ID" value="KKL62539.1"/>
    <property type="molecule type" value="Genomic_DNA"/>
</dbReference>